<protein>
    <recommendedName>
        <fullName evidence="3">CRISPR system Cms protein Csm2</fullName>
    </recommendedName>
    <alternativeName>
        <fullName evidence="6">CRISPR type III A-associated protein Csm2</fullName>
    </alternativeName>
</protein>
<dbReference type="GO" id="GO:0051607">
    <property type="term" value="P:defense response to virus"/>
    <property type="evidence" value="ECO:0007669"/>
    <property type="project" value="UniProtKB-KW"/>
</dbReference>
<dbReference type="InterPro" id="IPR010149">
    <property type="entry name" value="CRISPR-assoc_prot_Csm2_III-A"/>
</dbReference>
<gene>
    <name evidence="7" type="primary">csm2</name>
    <name evidence="7" type="ORF">HP555_12285</name>
</gene>
<keyword evidence="5" id="KW-0051">Antiviral defense</keyword>
<evidence type="ECO:0000256" key="3">
    <source>
        <dbReference type="ARBA" id="ARBA00016118"/>
    </source>
</evidence>
<evidence type="ECO:0000256" key="4">
    <source>
        <dbReference type="ARBA" id="ARBA00022884"/>
    </source>
</evidence>
<evidence type="ECO:0000256" key="1">
    <source>
        <dbReference type="ARBA" id="ARBA00003640"/>
    </source>
</evidence>
<organism evidence="7 8">
    <name type="scientific">Desulfobulbus oligotrophicus</name>
    <dbReference type="NCBI Taxonomy" id="1909699"/>
    <lineage>
        <taxon>Bacteria</taxon>
        <taxon>Pseudomonadati</taxon>
        <taxon>Thermodesulfobacteriota</taxon>
        <taxon>Desulfobulbia</taxon>
        <taxon>Desulfobulbales</taxon>
        <taxon>Desulfobulbaceae</taxon>
        <taxon>Desulfobulbus</taxon>
    </lineage>
</organism>
<dbReference type="KEGG" id="dog:HP555_12285"/>
<dbReference type="GO" id="GO:0003723">
    <property type="term" value="F:RNA binding"/>
    <property type="evidence" value="ECO:0007669"/>
    <property type="project" value="UniProtKB-KW"/>
</dbReference>
<evidence type="ECO:0000256" key="5">
    <source>
        <dbReference type="ARBA" id="ARBA00023118"/>
    </source>
</evidence>
<dbReference type="Proteomes" id="UP000596092">
    <property type="component" value="Chromosome"/>
</dbReference>
<dbReference type="NCBIfam" id="TIGR01870">
    <property type="entry name" value="cas_TM1810_Csm2"/>
    <property type="match status" value="1"/>
</dbReference>
<evidence type="ECO:0000313" key="8">
    <source>
        <dbReference type="Proteomes" id="UP000596092"/>
    </source>
</evidence>
<accession>A0A7T6ARJ0</accession>
<dbReference type="AlphaFoldDB" id="A0A7T6ARJ0"/>
<sequence length="132" mass="14865">MNQQNVRQWVNHGPDLGLLKMTEQLGSELAKGSGGKLTTSQIRQVFTKLKAIEAKGFDLSEQRLAFMMLKPFLAYASGRDSRNEALKTFKNTMTWGIDAVLEGDSETETQRFNHFCKLFEAVLAYHRAHGGK</sequence>
<dbReference type="Pfam" id="PF03750">
    <property type="entry name" value="Csm2_III-A"/>
    <property type="match status" value="1"/>
</dbReference>
<reference evidence="7 8" key="1">
    <citation type="submission" date="2020-05" db="EMBL/GenBank/DDBJ databases">
        <title>Complete genome of Desulfobulbus oligotrophicus.</title>
        <authorList>
            <person name="Podar M."/>
        </authorList>
    </citation>
    <scope>NUCLEOTIDE SEQUENCE [LARGE SCALE GENOMIC DNA]</scope>
    <source>
        <strain evidence="7 8">Prop6</strain>
    </source>
</reference>
<dbReference type="EMBL" id="CP054140">
    <property type="protein sequence ID" value="QQG66592.1"/>
    <property type="molecule type" value="Genomic_DNA"/>
</dbReference>
<keyword evidence="8" id="KW-1185">Reference proteome</keyword>
<evidence type="ECO:0000256" key="2">
    <source>
        <dbReference type="ARBA" id="ARBA00006896"/>
    </source>
</evidence>
<name>A0A7T6ARJ0_9BACT</name>
<dbReference type="CDD" id="cd09647">
    <property type="entry name" value="Csm2_III-A"/>
    <property type="match status" value="1"/>
</dbReference>
<comment type="similarity">
    <text evidence="2">Belongs to the CRISPR-associated Csm2 family.</text>
</comment>
<keyword evidence="4" id="KW-0694">RNA-binding</keyword>
<evidence type="ECO:0000256" key="6">
    <source>
        <dbReference type="ARBA" id="ARBA00031723"/>
    </source>
</evidence>
<evidence type="ECO:0000313" key="7">
    <source>
        <dbReference type="EMBL" id="QQG66592.1"/>
    </source>
</evidence>
<proteinExistence type="inferred from homology"/>
<dbReference type="RefSeq" id="WP_199262872.1">
    <property type="nucleotide sequence ID" value="NZ_CP054140.1"/>
</dbReference>
<comment type="function">
    <text evidence="1">This subunit may be involved in monitoring complementarity of crRNA and target RNA.</text>
</comment>